<dbReference type="InterPro" id="IPR011051">
    <property type="entry name" value="RmlC_Cupin_sf"/>
</dbReference>
<sequence>MLTYSMRSPEDTLFIPKPHPLLENALVYNPPTPEFTVVKVTISGRVSLPPVGGASIIIIIRGEGVVHCNGEEMRYHKGSVYFISANNNILINNDDDDNTLLFQAY</sequence>
<dbReference type="Pfam" id="PF21621">
    <property type="entry name" value="MPI_cupin_dom"/>
    <property type="match status" value="1"/>
</dbReference>
<protein>
    <recommendedName>
        <fullName evidence="1">Mannose-6-phosphate isomerase cupin domain-containing protein</fullName>
    </recommendedName>
</protein>
<proteinExistence type="predicted"/>
<evidence type="ECO:0000259" key="1">
    <source>
        <dbReference type="Pfam" id="PF21621"/>
    </source>
</evidence>
<dbReference type="AlphaFoldDB" id="A0A1X7SEG1"/>
<organism evidence="2">
    <name type="scientific">Amphimedon queenslandica</name>
    <name type="common">Sponge</name>
    <dbReference type="NCBI Taxonomy" id="400682"/>
    <lineage>
        <taxon>Eukaryota</taxon>
        <taxon>Metazoa</taxon>
        <taxon>Porifera</taxon>
        <taxon>Demospongiae</taxon>
        <taxon>Heteroscleromorpha</taxon>
        <taxon>Haplosclerida</taxon>
        <taxon>Niphatidae</taxon>
        <taxon>Amphimedon</taxon>
    </lineage>
</organism>
<dbReference type="EnsemblMetazoa" id="Aqu2.1.00460_001">
    <property type="protein sequence ID" value="Aqu2.1.00460_001"/>
    <property type="gene ID" value="Aqu2.1.00460"/>
</dbReference>
<dbReference type="STRING" id="400682.A0A1X7SEG1"/>
<reference evidence="2" key="1">
    <citation type="submission" date="2017-05" db="UniProtKB">
        <authorList>
            <consortium name="EnsemblMetazoa"/>
        </authorList>
    </citation>
    <scope>IDENTIFICATION</scope>
</reference>
<accession>A0A1X7SEG1</accession>
<dbReference type="Gene3D" id="2.60.120.10">
    <property type="entry name" value="Jelly Rolls"/>
    <property type="match status" value="1"/>
</dbReference>
<name>A0A1X7SEG1_AMPQE</name>
<dbReference type="InterPro" id="IPR049071">
    <property type="entry name" value="MPI_cupin_dom"/>
</dbReference>
<feature type="domain" description="Mannose-6-phosphate isomerase cupin" evidence="1">
    <location>
        <begin position="34"/>
        <end position="87"/>
    </location>
</feature>
<dbReference type="InParanoid" id="A0A1X7SEG1"/>
<evidence type="ECO:0000313" key="2">
    <source>
        <dbReference type="EnsemblMetazoa" id="Aqu2.1.00460_001"/>
    </source>
</evidence>
<dbReference type="InterPro" id="IPR014710">
    <property type="entry name" value="RmlC-like_jellyroll"/>
</dbReference>
<dbReference type="SUPFAM" id="SSF51182">
    <property type="entry name" value="RmlC-like cupins"/>
    <property type="match status" value="1"/>
</dbReference>